<feature type="compositionally biased region" description="Polar residues" evidence="1">
    <location>
        <begin position="600"/>
        <end position="635"/>
    </location>
</feature>
<dbReference type="EMBL" id="JARJCM010000007">
    <property type="protein sequence ID" value="KAJ7044260.1"/>
    <property type="molecule type" value="Genomic_DNA"/>
</dbReference>
<feature type="compositionally biased region" description="Basic and acidic residues" evidence="1">
    <location>
        <begin position="252"/>
        <end position="267"/>
    </location>
</feature>
<feature type="region of interest" description="Disordered" evidence="1">
    <location>
        <begin position="245"/>
        <end position="270"/>
    </location>
</feature>
<comment type="caution">
    <text evidence="2">The sequence shown here is derived from an EMBL/GenBank/DDBJ whole genome shotgun (WGS) entry which is preliminary data.</text>
</comment>
<name>A0AAD6TFI8_9AGAR</name>
<reference evidence="2" key="1">
    <citation type="submission" date="2023-03" db="EMBL/GenBank/DDBJ databases">
        <title>Massive genome expansion in bonnet fungi (Mycena s.s.) driven by repeated elements and novel gene families across ecological guilds.</title>
        <authorList>
            <consortium name="Lawrence Berkeley National Laboratory"/>
            <person name="Harder C.B."/>
            <person name="Miyauchi S."/>
            <person name="Viragh M."/>
            <person name="Kuo A."/>
            <person name="Thoen E."/>
            <person name="Andreopoulos B."/>
            <person name="Lu D."/>
            <person name="Skrede I."/>
            <person name="Drula E."/>
            <person name="Henrissat B."/>
            <person name="Morin E."/>
            <person name="Kohler A."/>
            <person name="Barry K."/>
            <person name="LaButti K."/>
            <person name="Morin E."/>
            <person name="Salamov A."/>
            <person name="Lipzen A."/>
            <person name="Mereny Z."/>
            <person name="Hegedus B."/>
            <person name="Baldrian P."/>
            <person name="Stursova M."/>
            <person name="Weitz H."/>
            <person name="Taylor A."/>
            <person name="Grigoriev I.V."/>
            <person name="Nagy L.G."/>
            <person name="Martin F."/>
            <person name="Kauserud H."/>
        </authorList>
    </citation>
    <scope>NUCLEOTIDE SEQUENCE</scope>
    <source>
        <strain evidence="2">CBHHK200</strain>
    </source>
</reference>
<gene>
    <name evidence="2" type="ORF">C8F04DRAFT_1250202</name>
</gene>
<feature type="compositionally biased region" description="Basic and acidic residues" evidence="1">
    <location>
        <begin position="872"/>
        <end position="885"/>
    </location>
</feature>
<protein>
    <submittedName>
        <fullName evidence="2">Uncharacterized protein</fullName>
    </submittedName>
</protein>
<evidence type="ECO:0000313" key="2">
    <source>
        <dbReference type="EMBL" id="KAJ7044260.1"/>
    </source>
</evidence>
<feature type="compositionally biased region" description="Low complexity" evidence="1">
    <location>
        <begin position="892"/>
        <end position="902"/>
    </location>
</feature>
<feature type="region of interest" description="Disordered" evidence="1">
    <location>
        <begin position="872"/>
        <end position="902"/>
    </location>
</feature>
<feature type="region of interest" description="Disordered" evidence="1">
    <location>
        <begin position="384"/>
        <end position="433"/>
    </location>
</feature>
<feature type="region of interest" description="Disordered" evidence="1">
    <location>
        <begin position="591"/>
        <end position="638"/>
    </location>
</feature>
<evidence type="ECO:0000313" key="3">
    <source>
        <dbReference type="Proteomes" id="UP001218188"/>
    </source>
</evidence>
<feature type="region of interest" description="Disordered" evidence="1">
    <location>
        <begin position="520"/>
        <end position="542"/>
    </location>
</feature>
<organism evidence="2 3">
    <name type="scientific">Mycena alexandri</name>
    <dbReference type="NCBI Taxonomy" id="1745969"/>
    <lineage>
        <taxon>Eukaryota</taxon>
        <taxon>Fungi</taxon>
        <taxon>Dikarya</taxon>
        <taxon>Basidiomycota</taxon>
        <taxon>Agaricomycotina</taxon>
        <taxon>Agaricomycetes</taxon>
        <taxon>Agaricomycetidae</taxon>
        <taxon>Agaricales</taxon>
        <taxon>Marasmiineae</taxon>
        <taxon>Mycenaceae</taxon>
        <taxon>Mycena</taxon>
    </lineage>
</organism>
<keyword evidence="3" id="KW-1185">Reference proteome</keyword>
<dbReference type="AlphaFoldDB" id="A0AAD6TFI8"/>
<proteinExistence type="predicted"/>
<evidence type="ECO:0000256" key="1">
    <source>
        <dbReference type="SAM" id="MobiDB-lite"/>
    </source>
</evidence>
<feature type="compositionally biased region" description="Low complexity" evidence="1">
    <location>
        <begin position="747"/>
        <end position="782"/>
    </location>
</feature>
<feature type="region of interest" description="Disordered" evidence="1">
    <location>
        <begin position="733"/>
        <end position="836"/>
    </location>
</feature>
<sequence length="902" mass="96820">MAPPSWADSQQLEFLSRELPSYIKAREDSSKTPLKRYWEGLEARWFAEFPVEANLGLPLPLPKINPLRSQAVPLTSEQTAALATETQKYKDRLKAWMRYRDRLRAAGVAPTVPAGSTKKMCSLFLALRQPKTTRPIRDIETYQTMFREKIRGEVMNRGYGDLNEEAEAERTALAESIALATLALATPASSSAVMTEEELQDAELIADNLSLQRVLKNRSQRMSLYRVTSVEMYEGESDEIKSQVEAATAKANAERDAGKDRAEDDASRTPLEFQHGIDQLGAVFSKVHEAVMQETGWFGMTFIGGPMPRRGGQISTKTICFGETPNKHLFSDAHPNFEADIKVPFNQFLKRAFPHDVRDARGFPAPGVPDGVPIQLDEHGLISMPNDDEEQETPQVLHAPPKRIRRAKQTPAATTSASSPSFPVLPGDTRSPPSPTFLPDNYDEIMTDFLPNYTTSTAATVDSTPSASGTESFTLNGYCLNTVNALLDFNAQIEYGQATGSGGDERDTLVNAQFTLESLPQTQIPSVGRDGPQSVLPQPRPIHAGAAFAPDRILGGSPAGARKATVEVNGYNFPTSSTLLQRLTTQSTAGASSSQFTFGRGSSSDFHFNAESPSNTQLPSTPTTGVSSGRTQAPSKPSALQAFTSVVIDATAAVTAMRDLSVNPTPVPTPPTPAPPITLAPSTPPAPVLMAPTPASPNIILTPSAPAAPQYIQSRPPANLPKGHHLASAVPKTVAKKAAGGRRARPRTASSPTEPSMSSSSAAAPGQGAAPTPSATMTAAARAETDRVNREAAALQRQSAATRARAKAMEEQTEAVAETARRQSARLHNPDGQHDLIVTTVPRPKRNTTATLNFDGTLRVPKKSMHAALDIGREKEEQEIADKIRNGKRKAPGAAAGASSKK</sequence>
<feature type="compositionally biased region" description="Low complexity" evidence="1">
    <location>
        <begin position="410"/>
        <end position="422"/>
    </location>
</feature>
<dbReference type="Proteomes" id="UP001218188">
    <property type="component" value="Unassembled WGS sequence"/>
</dbReference>
<accession>A0AAD6TFI8</accession>